<proteinExistence type="predicted"/>
<comment type="caution">
    <text evidence="1">The sequence shown here is derived from an EMBL/GenBank/DDBJ whole genome shotgun (WGS) entry which is preliminary data.</text>
</comment>
<reference evidence="1" key="1">
    <citation type="submission" date="2021-03" db="EMBL/GenBank/DDBJ databases">
        <authorList>
            <person name="Tagirdzhanova G."/>
        </authorList>
    </citation>
    <scope>NUCLEOTIDE SEQUENCE</scope>
</reference>
<evidence type="ECO:0000313" key="2">
    <source>
        <dbReference type="Proteomes" id="UP000664169"/>
    </source>
</evidence>
<sequence length="86" mass="9617">MDASSSFQAMDEYQRQLAAHFAAGGTLEEAARKRRTWDAPAVKESLSMWQLGASVLEIEAEMKRRNYSIVEGTTVKQALIKQGQKI</sequence>
<gene>
    <name evidence="1" type="ORF">GOMPHAMPRED_005059</name>
</gene>
<keyword evidence="2" id="KW-1185">Reference proteome</keyword>
<name>A0A8H3EKI3_9LECA</name>
<accession>A0A8H3EKI3</accession>
<dbReference type="EMBL" id="CAJPDQ010000003">
    <property type="protein sequence ID" value="CAF9907245.1"/>
    <property type="molecule type" value="Genomic_DNA"/>
</dbReference>
<protein>
    <submittedName>
        <fullName evidence="1">Uncharacterized protein</fullName>
    </submittedName>
</protein>
<organism evidence="1 2">
    <name type="scientific">Gomphillus americanus</name>
    <dbReference type="NCBI Taxonomy" id="1940652"/>
    <lineage>
        <taxon>Eukaryota</taxon>
        <taxon>Fungi</taxon>
        <taxon>Dikarya</taxon>
        <taxon>Ascomycota</taxon>
        <taxon>Pezizomycotina</taxon>
        <taxon>Lecanoromycetes</taxon>
        <taxon>OSLEUM clade</taxon>
        <taxon>Ostropomycetidae</taxon>
        <taxon>Ostropales</taxon>
        <taxon>Graphidaceae</taxon>
        <taxon>Gomphilloideae</taxon>
        <taxon>Gomphillus</taxon>
    </lineage>
</organism>
<dbReference type="AlphaFoldDB" id="A0A8H3EKI3"/>
<dbReference type="Proteomes" id="UP000664169">
    <property type="component" value="Unassembled WGS sequence"/>
</dbReference>
<evidence type="ECO:0000313" key="1">
    <source>
        <dbReference type="EMBL" id="CAF9907245.1"/>
    </source>
</evidence>